<dbReference type="InterPro" id="IPR036061">
    <property type="entry name" value="CheW-like_dom_sf"/>
</dbReference>
<reference evidence="13 14" key="1">
    <citation type="submission" date="2019-11" db="EMBL/GenBank/DDBJ databases">
        <title>Comparative genomics of hydrocarbon-degrading Desulfosarcina strains.</title>
        <authorList>
            <person name="Watanabe M."/>
            <person name="Kojima H."/>
            <person name="Fukui M."/>
        </authorList>
    </citation>
    <scope>NUCLEOTIDE SEQUENCE [LARGE SCALE GENOMIC DNA]</scope>
    <source>
        <strain evidence="13 14">PP31</strain>
    </source>
</reference>
<evidence type="ECO:0000313" key="14">
    <source>
        <dbReference type="Proteomes" id="UP000427769"/>
    </source>
</evidence>
<sequence length="1095" mass="119393">MTIQDDETLQMYLEESIEHLADIETDLLGIEEAGADIDEDLVNKVYRAAHSIKGGAGFMGLNTIKDLTHEMENILGKIRSRDMIPTPEIINILLTASDTLKELMKDVFTSNDVDISQHIDNLQAIAEGKTPAAAAPQTEAAASQPEVAPAPEPEAEGETAPTSEVSLKSDSEQIAIETADGAISIAAERQQVEDLMNEGKFVYLAQIDLIADVVDKGKSPAVTLEEMEQTGILVGCSPPADEVRTMEIEKGQAVDPLTVLFATILKPEDINVLFEIPEHQIYQVLPDMGLQCLGSPPAEPAPAEPEPVEEVTEPAPPVAEPAAAEPVEPPSAVAPKPAVAAAPKEKPPAVEKKTPAKKPETETSLRVHVSLLDQLMTLAGELVLSRNQLLQSMSSEDHRGSEIAGQRIDLITSELQEAIMLTRMQSIGNVFNKFPRVVRDLSLSLKKKVDLHLEGKDVELDKTIIEAIGDPLTHLVRNAVDHGIELPDIRQSAGKNPVGKIFLKAYHEAGQVNIEITDDGKGLDGQVLTQKALEKGLINEDQAKVMSDKERTNLIFLPGFSTAEKITDVSGRGVGMDVVKTNLDKLGGIIDIDSELGKGSTIRIKLPLTLAIIPCQIVMTGNERYAIPQVNLEELLRIPADHVKDRIERVGDAEVVRLRGNLLPLIKLSEVIGTESVFLDPETGERRPDRRKTLSDRRSKESPLSGGAGTVKEVPADATHRSEERRYHANSALNIVVVSTGAMKYGLVVDELHDSEEIVVKPLGRDLKQCKGYAGATIMGDGRVALILDVANLAQMAGLTSLEGSDRASELAEESRRAILEQKDRQSLLVFRSAEDEQFAAPLNMVERIEKIKATDIETVGGKRVIRYRGGSLPLFSVDEVAMVQPLADVEDLLVIVFIVAGRETGLLAIGPVDAIEFSLDVDGRTLKQSGIMGSAIINDHTTLMVDVYEIVQTLHPDWFEEMEAATDSSGGTAKILFAEDSNFFRNQVRSYMENEGYEVIEAEDGAIAWELLQQHADEISLVVTDIEMPNMNGFELTRNIKTSNAYSHLPVIALTTLAGEEDIEKGRQVGINDYQIKLDREKLIRSIYGFLSQV</sequence>
<dbReference type="PRINTS" id="PR00344">
    <property type="entry name" value="BCTRLSENSOR"/>
</dbReference>
<evidence type="ECO:0000256" key="1">
    <source>
        <dbReference type="ARBA" id="ARBA00000085"/>
    </source>
</evidence>
<feature type="modified residue" description="Phosphohistidine" evidence="6">
    <location>
        <position position="50"/>
    </location>
</feature>
<dbReference type="PROSITE" id="PS50109">
    <property type="entry name" value="HIS_KIN"/>
    <property type="match status" value="1"/>
</dbReference>
<dbReference type="RefSeq" id="WP_155307731.1">
    <property type="nucleotide sequence ID" value="NZ_AP021875.1"/>
</dbReference>
<keyword evidence="5" id="KW-0418">Kinase</keyword>
<dbReference type="SMART" id="SM00448">
    <property type="entry name" value="REC"/>
    <property type="match status" value="1"/>
</dbReference>
<evidence type="ECO:0000256" key="8">
    <source>
        <dbReference type="SAM" id="MobiDB-lite"/>
    </source>
</evidence>
<proteinExistence type="predicted"/>
<evidence type="ECO:0000256" key="4">
    <source>
        <dbReference type="ARBA" id="ARBA00022679"/>
    </source>
</evidence>
<dbReference type="EMBL" id="AP021875">
    <property type="protein sequence ID" value="BBO79172.1"/>
    <property type="molecule type" value="Genomic_DNA"/>
</dbReference>
<dbReference type="Gene3D" id="3.30.565.10">
    <property type="entry name" value="Histidine kinase-like ATPase, C-terminal domain"/>
    <property type="match status" value="1"/>
</dbReference>
<feature type="region of interest" description="Disordered" evidence="8">
    <location>
        <begin position="681"/>
        <end position="724"/>
    </location>
</feature>
<feature type="domain" description="Histidine kinase" evidence="9">
    <location>
        <begin position="406"/>
        <end position="610"/>
    </location>
</feature>
<keyword evidence="4" id="KW-0808">Transferase</keyword>
<dbReference type="SUPFAM" id="SSF50341">
    <property type="entry name" value="CheW-like"/>
    <property type="match status" value="3"/>
</dbReference>
<dbReference type="Proteomes" id="UP000427769">
    <property type="component" value="Chromosome"/>
</dbReference>
<dbReference type="InterPro" id="IPR036097">
    <property type="entry name" value="HisK_dim/P_sf"/>
</dbReference>
<dbReference type="SMART" id="SM00387">
    <property type="entry name" value="HATPase_c"/>
    <property type="match status" value="1"/>
</dbReference>
<dbReference type="CDD" id="cd16916">
    <property type="entry name" value="HATPase_CheA-like"/>
    <property type="match status" value="1"/>
</dbReference>
<dbReference type="PANTHER" id="PTHR43395">
    <property type="entry name" value="SENSOR HISTIDINE KINASE CHEA"/>
    <property type="match status" value="1"/>
</dbReference>
<dbReference type="SMART" id="SM00073">
    <property type="entry name" value="HPT"/>
    <property type="match status" value="1"/>
</dbReference>
<feature type="domain" description="Response regulatory" evidence="10">
    <location>
        <begin position="975"/>
        <end position="1093"/>
    </location>
</feature>
<dbReference type="SUPFAM" id="SSF52172">
    <property type="entry name" value="CheY-like"/>
    <property type="match status" value="1"/>
</dbReference>
<dbReference type="InterPro" id="IPR002545">
    <property type="entry name" value="CheW-lke_dom"/>
</dbReference>
<dbReference type="Pfam" id="PF02895">
    <property type="entry name" value="H-kinase_dim"/>
    <property type="match status" value="1"/>
</dbReference>
<feature type="compositionally biased region" description="Basic and acidic residues" evidence="8">
    <location>
        <begin position="343"/>
        <end position="362"/>
    </location>
</feature>
<evidence type="ECO:0000259" key="12">
    <source>
        <dbReference type="PROSITE" id="PS50894"/>
    </source>
</evidence>
<dbReference type="Gene3D" id="1.20.120.160">
    <property type="entry name" value="HPT domain"/>
    <property type="match status" value="1"/>
</dbReference>
<dbReference type="InterPro" id="IPR008207">
    <property type="entry name" value="Sig_transdc_His_kin_Hpt_dom"/>
</dbReference>
<feature type="compositionally biased region" description="Basic and acidic residues" evidence="8">
    <location>
        <begin position="714"/>
        <end position="724"/>
    </location>
</feature>
<dbReference type="KEGG" id="dwd:DSCW_65890"/>
<dbReference type="Pfam" id="PF00072">
    <property type="entry name" value="Response_reg"/>
    <property type="match status" value="1"/>
</dbReference>
<evidence type="ECO:0000256" key="7">
    <source>
        <dbReference type="PROSITE-ProRule" id="PRU00169"/>
    </source>
</evidence>
<evidence type="ECO:0000313" key="13">
    <source>
        <dbReference type="EMBL" id="BBO79172.1"/>
    </source>
</evidence>
<feature type="domain" description="HPt" evidence="12">
    <location>
        <begin position="1"/>
        <end position="107"/>
    </location>
</feature>
<feature type="domain" description="CheW-like" evidence="11">
    <location>
        <begin position="825"/>
        <end position="957"/>
    </location>
</feature>
<dbReference type="PANTHER" id="PTHR43395:SF1">
    <property type="entry name" value="CHEMOTAXIS PROTEIN CHEA"/>
    <property type="match status" value="1"/>
</dbReference>
<dbReference type="AlphaFoldDB" id="A0A5K7ZAU2"/>
<dbReference type="SUPFAM" id="SSF47226">
    <property type="entry name" value="Histidine-containing phosphotransfer domain, HPT domain"/>
    <property type="match status" value="1"/>
</dbReference>
<organism evidence="13 14">
    <name type="scientific">Desulfosarcina widdelii</name>
    <dbReference type="NCBI Taxonomy" id="947919"/>
    <lineage>
        <taxon>Bacteria</taxon>
        <taxon>Pseudomonadati</taxon>
        <taxon>Thermodesulfobacteriota</taxon>
        <taxon>Desulfobacteria</taxon>
        <taxon>Desulfobacterales</taxon>
        <taxon>Desulfosarcinaceae</taxon>
        <taxon>Desulfosarcina</taxon>
    </lineage>
</organism>
<evidence type="ECO:0000256" key="3">
    <source>
        <dbReference type="ARBA" id="ARBA00022553"/>
    </source>
</evidence>
<dbReference type="SUPFAM" id="SSF55874">
    <property type="entry name" value="ATPase domain of HSP90 chaperone/DNA topoisomerase II/histidine kinase"/>
    <property type="match status" value="1"/>
</dbReference>
<evidence type="ECO:0000256" key="5">
    <source>
        <dbReference type="ARBA" id="ARBA00022777"/>
    </source>
</evidence>
<feature type="compositionally biased region" description="Basic and acidic residues" evidence="8">
    <location>
        <begin position="683"/>
        <end position="701"/>
    </location>
</feature>
<dbReference type="InterPro" id="IPR011006">
    <property type="entry name" value="CheY-like_superfamily"/>
</dbReference>
<accession>A0A5K7ZAU2</accession>
<dbReference type="Pfam" id="PF02518">
    <property type="entry name" value="HATPase_c"/>
    <property type="match status" value="1"/>
</dbReference>
<evidence type="ECO:0000259" key="9">
    <source>
        <dbReference type="PROSITE" id="PS50109"/>
    </source>
</evidence>
<dbReference type="Gene3D" id="1.10.287.560">
    <property type="entry name" value="Histidine kinase CheA-like, homodimeric domain"/>
    <property type="match status" value="1"/>
</dbReference>
<dbReference type="InterPro" id="IPR005467">
    <property type="entry name" value="His_kinase_dom"/>
</dbReference>
<comment type="catalytic activity">
    <reaction evidence="1">
        <text>ATP + protein L-histidine = ADP + protein N-phospho-L-histidine.</text>
        <dbReference type="EC" id="2.7.13.3"/>
    </reaction>
</comment>
<dbReference type="Gene3D" id="3.40.50.2300">
    <property type="match status" value="1"/>
</dbReference>
<feature type="region of interest" description="Disordered" evidence="8">
    <location>
        <begin position="129"/>
        <end position="170"/>
    </location>
</feature>
<dbReference type="InterPro" id="IPR003594">
    <property type="entry name" value="HATPase_dom"/>
</dbReference>
<evidence type="ECO:0000259" key="10">
    <source>
        <dbReference type="PROSITE" id="PS50110"/>
    </source>
</evidence>
<dbReference type="PROSITE" id="PS50851">
    <property type="entry name" value="CHEW"/>
    <property type="match status" value="2"/>
</dbReference>
<dbReference type="InterPro" id="IPR037006">
    <property type="entry name" value="CheA-like_homodim_sf"/>
</dbReference>
<gene>
    <name evidence="13" type="ORF">DSCW_65890</name>
</gene>
<dbReference type="InterPro" id="IPR004358">
    <property type="entry name" value="Sig_transdc_His_kin-like_C"/>
</dbReference>
<dbReference type="EC" id="2.7.13.3" evidence="2"/>
<dbReference type="SMART" id="SM00260">
    <property type="entry name" value="CheW"/>
    <property type="match status" value="2"/>
</dbReference>
<dbReference type="FunFam" id="3.30.565.10:FF:000016">
    <property type="entry name" value="Chemotaxis protein CheA, putative"/>
    <property type="match status" value="1"/>
</dbReference>
<evidence type="ECO:0000256" key="6">
    <source>
        <dbReference type="PROSITE-ProRule" id="PRU00110"/>
    </source>
</evidence>
<feature type="region of interest" description="Disordered" evidence="8">
    <location>
        <begin position="293"/>
        <end position="362"/>
    </location>
</feature>
<dbReference type="InterPro" id="IPR001789">
    <property type="entry name" value="Sig_transdc_resp-reg_receiver"/>
</dbReference>
<dbReference type="Gene3D" id="2.30.30.40">
    <property type="entry name" value="SH3 Domains"/>
    <property type="match status" value="1"/>
</dbReference>
<evidence type="ECO:0000259" key="11">
    <source>
        <dbReference type="PROSITE" id="PS50851"/>
    </source>
</evidence>
<dbReference type="PROSITE" id="PS50894">
    <property type="entry name" value="HPT"/>
    <property type="match status" value="1"/>
</dbReference>
<dbReference type="Gene3D" id="2.40.50.180">
    <property type="entry name" value="CheA-289, Domain 4"/>
    <property type="match status" value="1"/>
</dbReference>
<dbReference type="InterPro" id="IPR004105">
    <property type="entry name" value="CheA-like_dim"/>
</dbReference>
<dbReference type="PROSITE" id="PS50110">
    <property type="entry name" value="RESPONSE_REGULATORY"/>
    <property type="match status" value="1"/>
</dbReference>
<dbReference type="CDD" id="cd00088">
    <property type="entry name" value="HPT"/>
    <property type="match status" value="1"/>
</dbReference>
<protein>
    <recommendedName>
        <fullName evidence="2">histidine kinase</fullName>
        <ecNumber evidence="2">2.7.13.3</ecNumber>
    </recommendedName>
</protein>
<dbReference type="GO" id="GO:0000155">
    <property type="term" value="F:phosphorelay sensor kinase activity"/>
    <property type="evidence" value="ECO:0007669"/>
    <property type="project" value="InterPro"/>
</dbReference>
<dbReference type="Pfam" id="PF01584">
    <property type="entry name" value="CheW"/>
    <property type="match status" value="3"/>
</dbReference>
<keyword evidence="14" id="KW-1185">Reference proteome</keyword>
<feature type="compositionally biased region" description="Low complexity" evidence="8">
    <location>
        <begin position="130"/>
        <end position="149"/>
    </location>
</feature>
<dbReference type="GO" id="GO:0006935">
    <property type="term" value="P:chemotaxis"/>
    <property type="evidence" value="ECO:0007669"/>
    <property type="project" value="InterPro"/>
</dbReference>
<evidence type="ECO:0000256" key="2">
    <source>
        <dbReference type="ARBA" id="ARBA00012438"/>
    </source>
</evidence>
<feature type="domain" description="CheW-like" evidence="11">
    <location>
        <begin position="612"/>
        <end position="799"/>
    </location>
</feature>
<dbReference type="OrthoDB" id="9803176at2"/>
<dbReference type="InterPro" id="IPR036641">
    <property type="entry name" value="HPT_dom_sf"/>
</dbReference>
<dbReference type="SMART" id="SM01231">
    <property type="entry name" value="H-kinase_dim"/>
    <property type="match status" value="1"/>
</dbReference>
<dbReference type="InterPro" id="IPR036890">
    <property type="entry name" value="HATPase_C_sf"/>
</dbReference>
<feature type="modified residue" description="4-aspartylphosphate" evidence="7">
    <location>
        <position position="1026"/>
    </location>
</feature>
<dbReference type="InterPro" id="IPR051315">
    <property type="entry name" value="Bact_Chemotaxis_CheA"/>
</dbReference>
<name>A0A5K7ZAU2_9BACT</name>
<dbReference type="SUPFAM" id="SSF47384">
    <property type="entry name" value="Homodimeric domain of signal transducing histidine kinase"/>
    <property type="match status" value="1"/>
</dbReference>
<feature type="compositionally biased region" description="Low complexity" evidence="8">
    <location>
        <begin position="320"/>
        <end position="342"/>
    </location>
</feature>
<dbReference type="Pfam" id="PF01627">
    <property type="entry name" value="Hpt"/>
    <property type="match status" value="1"/>
</dbReference>
<keyword evidence="3 7" id="KW-0597">Phosphoprotein</keyword>
<dbReference type="GO" id="GO:0005737">
    <property type="term" value="C:cytoplasm"/>
    <property type="evidence" value="ECO:0007669"/>
    <property type="project" value="InterPro"/>
</dbReference>